<evidence type="ECO:0000313" key="2">
    <source>
        <dbReference type="EMBL" id="OGZ61380.1"/>
    </source>
</evidence>
<feature type="compositionally biased region" description="Basic and acidic residues" evidence="1">
    <location>
        <begin position="21"/>
        <end position="39"/>
    </location>
</feature>
<dbReference type="STRING" id="1802164.A3H51_01230"/>
<protein>
    <submittedName>
        <fullName evidence="2">Uncharacterized protein</fullName>
    </submittedName>
</protein>
<comment type="caution">
    <text evidence="2">The sequence shown here is derived from an EMBL/GenBank/DDBJ whole genome shotgun (WGS) entry which is preliminary data.</text>
</comment>
<organism evidence="2 3">
    <name type="scientific">Candidatus Spechtbacteria bacterium RIFCSPLOWO2_02_FULL_38_8</name>
    <dbReference type="NCBI Taxonomy" id="1802164"/>
    <lineage>
        <taxon>Bacteria</taxon>
        <taxon>Candidatus Spechtiibacteriota</taxon>
    </lineage>
</organism>
<dbReference type="EMBL" id="MHOJ01000043">
    <property type="protein sequence ID" value="OGZ61380.1"/>
    <property type="molecule type" value="Genomic_DNA"/>
</dbReference>
<name>A0A1G2HGI2_9BACT</name>
<dbReference type="AlphaFoldDB" id="A0A1G2HGI2"/>
<gene>
    <name evidence="2" type="ORF">A3H51_01230</name>
</gene>
<evidence type="ECO:0000313" key="3">
    <source>
        <dbReference type="Proteomes" id="UP000178509"/>
    </source>
</evidence>
<dbReference type="Proteomes" id="UP000178509">
    <property type="component" value="Unassembled WGS sequence"/>
</dbReference>
<feature type="region of interest" description="Disordered" evidence="1">
    <location>
        <begin position="1"/>
        <end position="55"/>
    </location>
</feature>
<accession>A0A1G2HGI2</accession>
<evidence type="ECO:0000256" key="1">
    <source>
        <dbReference type="SAM" id="MobiDB-lite"/>
    </source>
</evidence>
<reference evidence="2 3" key="1">
    <citation type="journal article" date="2016" name="Nat. Commun.">
        <title>Thousands of microbial genomes shed light on interconnected biogeochemical processes in an aquifer system.</title>
        <authorList>
            <person name="Anantharaman K."/>
            <person name="Brown C.T."/>
            <person name="Hug L.A."/>
            <person name="Sharon I."/>
            <person name="Castelle C.J."/>
            <person name="Probst A.J."/>
            <person name="Thomas B.C."/>
            <person name="Singh A."/>
            <person name="Wilkins M.J."/>
            <person name="Karaoz U."/>
            <person name="Brodie E.L."/>
            <person name="Williams K.H."/>
            <person name="Hubbard S.S."/>
            <person name="Banfield J.F."/>
        </authorList>
    </citation>
    <scope>NUCLEOTIDE SEQUENCE [LARGE SCALE GENOMIC DNA]</scope>
</reference>
<sequence>MAFFKFGKREEGPQAQTSGPKPEEKKYDFGEPLVYDRSKSRTSQLSSDDPKGLRYRSSALQNLRDDLFKKQRELEERKRLAGGSEFSWDLHKERDLKEATYVVDIARQLDNYGELNPNEFAKTYIEREGAEFEDSRFKSAVEWVRRAAGSDSYDYTR</sequence>
<proteinExistence type="predicted"/>